<evidence type="ECO:0000313" key="6">
    <source>
        <dbReference type="Proteomes" id="UP000593578"/>
    </source>
</evidence>
<dbReference type="KEGG" id="gra:105764300"/>
<accession>A0A0D2T719</accession>
<keyword evidence="5" id="KW-1185">Reference proteome</keyword>
<dbReference type="EMBL" id="CM001747">
    <property type="protein sequence ID" value="KJB50277.1"/>
    <property type="molecule type" value="Genomic_DNA"/>
</dbReference>
<reference evidence="4 6" key="2">
    <citation type="journal article" date="2019" name="Genome Biol. Evol.">
        <title>Insights into the evolution of the New World diploid cottons (Gossypium, subgenus Houzingenia) based on genome sequencing.</title>
        <authorList>
            <person name="Grover C.E."/>
            <person name="Arick M.A. 2nd"/>
            <person name="Thrash A."/>
            <person name="Conover J.L."/>
            <person name="Sanders W.S."/>
            <person name="Peterson D.G."/>
            <person name="Frelichowski J.E."/>
            <person name="Scheffler J.A."/>
            <person name="Scheffler B.E."/>
            <person name="Wendel J.F."/>
        </authorList>
    </citation>
    <scope>NUCLEOTIDE SEQUENCE [LARGE SCALE GENOMIC DNA]</scope>
    <source>
        <strain evidence="4">8</strain>
        <tissue evidence="4">Leaf</tissue>
    </source>
</reference>
<dbReference type="EMBL" id="CM001747">
    <property type="protein sequence ID" value="KJB50276.1"/>
    <property type="molecule type" value="Genomic_DNA"/>
</dbReference>
<sequence length="127" mass="14321">MGISQLALLSFHSDGIQRNEETSHSNGSLWSKLLEAKAKRRLKAKKQRKGTRSRSILMKRRAVGEGSRRLVVSPIVKKVKTLKKLIPNNGSMGLDGLFRDTAEYILSLQMRIKVMQIMVNVLTDSDE</sequence>
<dbReference type="PANTHER" id="PTHR33124:SF39">
    <property type="entry name" value="TRANSCRIPTION FACTOR UPBEAT1"/>
    <property type="match status" value="1"/>
</dbReference>
<evidence type="ECO:0000313" key="4">
    <source>
        <dbReference type="EMBL" id="MBA0592756.1"/>
    </source>
</evidence>
<evidence type="ECO:0000256" key="2">
    <source>
        <dbReference type="ARBA" id="ARBA00023163"/>
    </source>
</evidence>
<dbReference type="InterPro" id="IPR044660">
    <property type="entry name" value="IBH1-like"/>
</dbReference>
<dbReference type="Gramene" id="KJB50276">
    <property type="protein sequence ID" value="KJB50276"/>
    <property type="gene ID" value="B456_008G161900"/>
</dbReference>
<organism evidence="3 5">
    <name type="scientific">Gossypium raimondii</name>
    <name type="common">Peruvian cotton</name>
    <name type="synonym">Gossypium klotzschianum subsp. raimondii</name>
    <dbReference type="NCBI Taxonomy" id="29730"/>
    <lineage>
        <taxon>Eukaryota</taxon>
        <taxon>Viridiplantae</taxon>
        <taxon>Streptophyta</taxon>
        <taxon>Embryophyta</taxon>
        <taxon>Tracheophyta</taxon>
        <taxon>Spermatophyta</taxon>
        <taxon>Magnoliopsida</taxon>
        <taxon>eudicotyledons</taxon>
        <taxon>Gunneridae</taxon>
        <taxon>Pentapetalae</taxon>
        <taxon>rosids</taxon>
        <taxon>malvids</taxon>
        <taxon>Malvales</taxon>
        <taxon>Malvaceae</taxon>
        <taxon>Malvoideae</taxon>
        <taxon>Gossypium</taxon>
    </lineage>
</organism>
<dbReference type="Proteomes" id="UP000593578">
    <property type="component" value="Unassembled WGS sequence"/>
</dbReference>
<dbReference type="OMA" id="YIWALEM"/>
<dbReference type="Proteomes" id="UP000032304">
    <property type="component" value="Chromosome 8"/>
</dbReference>
<dbReference type="SMR" id="A0A0D2T719"/>
<dbReference type="EMBL" id="JABEZZ010000008">
    <property type="protein sequence ID" value="MBA0592756.1"/>
    <property type="molecule type" value="Genomic_DNA"/>
</dbReference>
<dbReference type="eggNOG" id="ENOG502S5A4">
    <property type="taxonomic scope" value="Eukaryota"/>
</dbReference>
<evidence type="ECO:0000313" key="5">
    <source>
        <dbReference type="Proteomes" id="UP000032304"/>
    </source>
</evidence>
<name>A0A0D2T719_GOSRA</name>
<dbReference type="AlphaFoldDB" id="A0A0D2T719"/>
<evidence type="ECO:0000313" key="3">
    <source>
        <dbReference type="EMBL" id="KJB50276.1"/>
    </source>
</evidence>
<dbReference type="OrthoDB" id="1935502at2759"/>
<evidence type="ECO:0000256" key="1">
    <source>
        <dbReference type="ARBA" id="ARBA00023015"/>
    </source>
</evidence>
<proteinExistence type="predicted"/>
<protein>
    <recommendedName>
        <fullName evidence="7">BHLH domain-containing protein</fullName>
    </recommendedName>
</protein>
<reference evidence="3 5" key="1">
    <citation type="journal article" date="2012" name="Nature">
        <title>Repeated polyploidization of Gossypium genomes and the evolution of spinnable cotton fibres.</title>
        <authorList>
            <person name="Paterson A.H."/>
            <person name="Wendel J.F."/>
            <person name="Gundlach H."/>
            <person name="Guo H."/>
            <person name="Jenkins J."/>
            <person name="Jin D."/>
            <person name="Llewellyn D."/>
            <person name="Showmaker K.C."/>
            <person name="Shu S."/>
            <person name="Udall J."/>
            <person name="Yoo M.J."/>
            <person name="Byers R."/>
            <person name="Chen W."/>
            <person name="Doron-Faigenboim A."/>
            <person name="Duke M.V."/>
            <person name="Gong L."/>
            <person name="Grimwood J."/>
            <person name="Grover C."/>
            <person name="Grupp K."/>
            <person name="Hu G."/>
            <person name="Lee T.H."/>
            <person name="Li J."/>
            <person name="Lin L."/>
            <person name="Liu T."/>
            <person name="Marler B.S."/>
            <person name="Page J.T."/>
            <person name="Roberts A.W."/>
            <person name="Romanel E."/>
            <person name="Sanders W.S."/>
            <person name="Szadkowski E."/>
            <person name="Tan X."/>
            <person name="Tang H."/>
            <person name="Xu C."/>
            <person name="Wang J."/>
            <person name="Wang Z."/>
            <person name="Zhang D."/>
            <person name="Zhang L."/>
            <person name="Ashrafi H."/>
            <person name="Bedon F."/>
            <person name="Bowers J.E."/>
            <person name="Brubaker C.L."/>
            <person name="Chee P.W."/>
            <person name="Das S."/>
            <person name="Gingle A.R."/>
            <person name="Haigler C.H."/>
            <person name="Harker D."/>
            <person name="Hoffmann L.V."/>
            <person name="Hovav R."/>
            <person name="Jones D.C."/>
            <person name="Lemke C."/>
            <person name="Mansoor S."/>
            <person name="ur Rahman M."/>
            <person name="Rainville L.N."/>
            <person name="Rambani A."/>
            <person name="Reddy U.K."/>
            <person name="Rong J.K."/>
            <person name="Saranga Y."/>
            <person name="Scheffler B.E."/>
            <person name="Scheffler J.A."/>
            <person name="Stelly D.M."/>
            <person name="Triplett B.A."/>
            <person name="Van Deynze A."/>
            <person name="Vaslin M.F."/>
            <person name="Waghmare V.N."/>
            <person name="Walford S.A."/>
            <person name="Wright R.J."/>
            <person name="Zaki E.A."/>
            <person name="Zhang T."/>
            <person name="Dennis E.S."/>
            <person name="Mayer K.F."/>
            <person name="Peterson D.G."/>
            <person name="Rokhsar D.S."/>
            <person name="Wang X."/>
            <person name="Schmutz J."/>
        </authorList>
    </citation>
    <scope>NUCLEOTIDE SEQUENCE [LARGE SCALE GENOMIC DNA]</scope>
</reference>
<keyword evidence="1" id="KW-0805">Transcription regulation</keyword>
<keyword evidence="2" id="KW-0804">Transcription</keyword>
<dbReference type="PANTHER" id="PTHR33124">
    <property type="entry name" value="TRANSCRIPTION FACTOR IBH1-LIKE 1"/>
    <property type="match status" value="1"/>
</dbReference>
<reference evidence="4" key="3">
    <citation type="submission" date="2020-04" db="EMBL/GenBank/DDBJ databases">
        <authorList>
            <person name="Grover C.E."/>
            <person name="Arick M.A. II"/>
            <person name="Thrash A."/>
            <person name="Conover J.L."/>
            <person name="Sanders W.S."/>
            <person name="Peterson D.G."/>
            <person name="Scheffler J.A."/>
            <person name="Scheffler B.E."/>
            <person name="Wendel J.F."/>
        </authorList>
    </citation>
    <scope>NUCLEOTIDE SEQUENCE</scope>
    <source>
        <strain evidence="4">8</strain>
        <tissue evidence="4">Leaf</tissue>
    </source>
</reference>
<dbReference type="GO" id="GO:0006355">
    <property type="term" value="P:regulation of DNA-templated transcription"/>
    <property type="evidence" value="ECO:0007669"/>
    <property type="project" value="InterPro"/>
</dbReference>
<gene>
    <name evidence="3" type="ORF">B456_008G161900</name>
    <name evidence="4" type="ORF">Gorai_009731</name>
</gene>
<dbReference type="STRING" id="29730.A0A0D2T719"/>
<evidence type="ECO:0008006" key="7">
    <source>
        <dbReference type="Google" id="ProtNLM"/>
    </source>
</evidence>
<dbReference type="Gramene" id="KJB50277">
    <property type="protein sequence ID" value="KJB50277"/>
    <property type="gene ID" value="B456_008G161900"/>
</dbReference>